<keyword evidence="1" id="KW-1133">Transmembrane helix</keyword>
<evidence type="ECO:0000313" key="2">
    <source>
        <dbReference type="EMBL" id="EJB45890.1"/>
    </source>
</evidence>
<name>J0K5L1_HELPX</name>
<comment type="caution">
    <text evidence="2">The sequence shown here is derived from an EMBL/GenBank/DDBJ whole genome shotgun (WGS) entry which is preliminary data.</text>
</comment>
<dbReference type="Proteomes" id="UP000005483">
    <property type="component" value="Unassembled WGS sequence"/>
</dbReference>
<sequence length="37" mass="4105">MFNSSFLFIGIFVIGIFVIGIFVNPLFSFGLKALECC</sequence>
<dbReference type="AlphaFoldDB" id="J0K5L1"/>
<evidence type="ECO:0000313" key="3">
    <source>
        <dbReference type="Proteomes" id="UP000005483"/>
    </source>
</evidence>
<accession>J0K5L1</accession>
<feature type="transmembrane region" description="Helical" evidence="1">
    <location>
        <begin position="6"/>
        <end position="27"/>
    </location>
</feature>
<evidence type="ECO:0000256" key="1">
    <source>
        <dbReference type="SAM" id="Phobius"/>
    </source>
</evidence>
<keyword evidence="1" id="KW-0472">Membrane</keyword>
<organism evidence="2 3">
    <name type="scientific">Helicobacter pylori Hp A-9</name>
    <dbReference type="NCBI Taxonomy" id="992034"/>
    <lineage>
        <taxon>Bacteria</taxon>
        <taxon>Pseudomonadati</taxon>
        <taxon>Campylobacterota</taxon>
        <taxon>Epsilonproteobacteria</taxon>
        <taxon>Campylobacterales</taxon>
        <taxon>Helicobacteraceae</taxon>
        <taxon>Helicobacter</taxon>
    </lineage>
</organism>
<reference evidence="2 3" key="1">
    <citation type="submission" date="2012-04" db="EMBL/GenBank/DDBJ databases">
        <title>Genome sequence of Helicobacter pylori Hp A-9.</title>
        <authorList>
            <person name="Blanchard T.G."/>
            <person name="Czinn S.J."/>
            <person name="McCracken C."/>
            <person name="Abolude K."/>
            <person name="Maroo A."/>
            <person name="Santana-Cruz I."/>
            <person name="Tallon L.J."/>
            <person name="Ficke F.W.F."/>
        </authorList>
    </citation>
    <scope>NUCLEOTIDE SEQUENCE [LARGE SCALE GENOMIC DNA]</scope>
    <source>
        <strain evidence="2 3">Hp A-9</strain>
    </source>
</reference>
<protein>
    <submittedName>
        <fullName evidence="2">Putative membrane protein</fullName>
    </submittedName>
</protein>
<dbReference type="PATRIC" id="fig|992034.3.peg.26"/>
<keyword evidence="1" id="KW-0812">Transmembrane</keyword>
<dbReference type="EMBL" id="AKOC01000001">
    <property type="protein sequence ID" value="EJB45890.1"/>
    <property type="molecule type" value="Genomic_DNA"/>
</dbReference>
<gene>
    <name evidence="2" type="ORF">HPHPA9_0026</name>
</gene>
<proteinExistence type="predicted"/>